<accession>A0A840HU57</accession>
<feature type="domain" description="PilZ" evidence="1">
    <location>
        <begin position="123"/>
        <end position="197"/>
    </location>
</feature>
<name>A0A840HU57_9SPHN</name>
<evidence type="ECO:0000313" key="2">
    <source>
        <dbReference type="EMBL" id="MBB4641231.1"/>
    </source>
</evidence>
<dbReference type="GO" id="GO:0035438">
    <property type="term" value="F:cyclic-di-GMP binding"/>
    <property type="evidence" value="ECO:0007669"/>
    <property type="project" value="InterPro"/>
</dbReference>
<proteinExistence type="predicted"/>
<organism evidence="2 3">
    <name type="scientific">Rhizorhapis suberifaciens</name>
    <name type="common">corky root of lettuce</name>
    <dbReference type="NCBI Taxonomy" id="13656"/>
    <lineage>
        <taxon>Bacteria</taxon>
        <taxon>Pseudomonadati</taxon>
        <taxon>Pseudomonadota</taxon>
        <taxon>Alphaproteobacteria</taxon>
        <taxon>Sphingomonadales</taxon>
        <taxon>Sphingomonadaceae</taxon>
        <taxon>Rhizorhapis</taxon>
    </lineage>
</organism>
<dbReference type="InterPro" id="IPR009875">
    <property type="entry name" value="PilZ_domain"/>
</dbReference>
<dbReference type="RefSeq" id="WP_184475045.1">
    <property type="nucleotide sequence ID" value="NZ_JACHOV010000005.1"/>
</dbReference>
<protein>
    <recommendedName>
        <fullName evidence="1">PilZ domain-containing protein</fullName>
    </recommendedName>
</protein>
<dbReference type="EMBL" id="JACHOV010000005">
    <property type="protein sequence ID" value="MBB4641231.1"/>
    <property type="molecule type" value="Genomic_DNA"/>
</dbReference>
<comment type="caution">
    <text evidence="2">The sequence shown here is derived from an EMBL/GenBank/DDBJ whole genome shotgun (WGS) entry which is preliminary data.</text>
</comment>
<gene>
    <name evidence="2" type="ORF">HNQ99_001536</name>
</gene>
<dbReference type="AlphaFoldDB" id="A0A840HU57"/>
<evidence type="ECO:0000313" key="3">
    <source>
        <dbReference type="Proteomes" id="UP000575068"/>
    </source>
</evidence>
<reference evidence="2 3" key="1">
    <citation type="submission" date="2020-08" db="EMBL/GenBank/DDBJ databases">
        <title>Genomic Encyclopedia of Type Strains, Phase IV (KMG-IV): sequencing the most valuable type-strain genomes for metagenomic binning, comparative biology and taxonomic classification.</title>
        <authorList>
            <person name="Goeker M."/>
        </authorList>
    </citation>
    <scope>NUCLEOTIDE SEQUENCE [LARGE SCALE GENOMIC DNA]</scope>
    <source>
        <strain evidence="2 3">DSM 7465</strain>
    </source>
</reference>
<keyword evidence="3" id="KW-1185">Reference proteome</keyword>
<dbReference type="Pfam" id="PF07238">
    <property type="entry name" value="PilZ"/>
    <property type="match status" value="1"/>
</dbReference>
<dbReference type="Proteomes" id="UP000575068">
    <property type="component" value="Unassembled WGS sequence"/>
</dbReference>
<dbReference type="SUPFAM" id="SSF141371">
    <property type="entry name" value="PilZ domain-like"/>
    <property type="match status" value="1"/>
</dbReference>
<evidence type="ECO:0000259" key="1">
    <source>
        <dbReference type="Pfam" id="PF07238"/>
    </source>
</evidence>
<sequence length="222" mass="24395">MRDDAEYADLSNLFLFEEPARQPTPPPDARLLTLFRVGKLTTDRFEELCLIRNAGRGGVMANVHLPLLPRQRVRIELGSDRQFWGAILWIKQGSAGIGFDYPVDLDEILGRGDLRDSNRRSAGPRLKIDCSAKLRVGSRYYGVRVHDLGQTGIGISFPGALKAGQGVVVTLEGFRPIEGSAVWCRGGSAGIAFNQPIAFGDLTHWLVHMFGKPCVATHRGGR</sequence>